<name>A0A8G1EH06_9EURY</name>
<organism evidence="1 2">
    <name type="scientific">Methanofollis formosanus</name>
    <dbReference type="NCBI Taxonomy" id="299308"/>
    <lineage>
        <taxon>Archaea</taxon>
        <taxon>Methanobacteriati</taxon>
        <taxon>Methanobacteriota</taxon>
        <taxon>Stenosarchaea group</taxon>
        <taxon>Methanomicrobia</taxon>
        <taxon>Methanomicrobiales</taxon>
        <taxon>Methanomicrobiaceae</taxon>
        <taxon>Methanofollis</taxon>
    </lineage>
</organism>
<reference evidence="1" key="1">
    <citation type="journal article" date="2005" name="Int. J. Syst. Evol. Microbiol.">
        <title>Methanofollis formosanus sp. nov., isolated from a fish pond.</title>
        <authorList>
            <person name="Wu S.Y."/>
            <person name="Chen S.C."/>
            <person name="Lai M.C."/>
        </authorList>
    </citation>
    <scope>NUCLEOTIDE SEQUENCE</scope>
    <source>
        <strain evidence="1">ML15</strain>
    </source>
</reference>
<dbReference type="KEGG" id="mfk:E2N92_08550"/>
<dbReference type="RefSeq" id="WP_220680780.1">
    <property type="nucleotide sequence ID" value="NZ_CP037968.1"/>
</dbReference>
<sequence>MQPGAIRCTRANKVLPLAGVLDRREFTRVRTDLGRCDGGNEGKAVYCSGDGWGKLCDRSYAREVRAWN</sequence>
<dbReference type="OrthoDB" id="106947at2157"/>
<dbReference type="EMBL" id="CP037968">
    <property type="protein sequence ID" value="QYZ79472.1"/>
    <property type="molecule type" value="Genomic_DNA"/>
</dbReference>
<evidence type="ECO:0000313" key="1">
    <source>
        <dbReference type="EMBL" id="QYZ79472.1"/>
    </source>
</evidence>
<accession>A0A8G1EH06</accession>
<reference evidence="1" key="2">
    <citation type="submission" date="2019-03" db="EMBL/GenBank/DDBJ databases">
        <authorList>
            <person name="Chen S.-C."/>
            <person name="Wu S.-Y."/>
            <person name="Lai M.-C."/>
        </authorList>
    </citation>
    <scope>NUCLEOTIDE SEQUENCE</scope>
    <source>
        <strain evidence="1">ML15</strain>
    </source>
</reference>
<dbReference type="AlphaFoldDB" id="A0A8G1EH06"/>
<proteinExistence type="predicted"/>
<dbReference type="Proteomes" id="UP000826709">
    <property type="component" value="Chromosome"/>
</dbReference>
<protein>
    <submittedName>
        <fullName evidence="1">Uncharacterized protein</fullName>
    </submittedName>
</protein>
<gene>
    <name evidence="1" type="ORF">E2N92_08550</name>
</gene>
<keyword evidence="2" id="KW-1185">Reference proteome</keyword>
<evidence type="ECO:0000313" key="2">
    <source>
        <dbReference type="Proteomes" id="UP000826709"/>
    </source>
</evidence>